<feature type="transmembrane region" description="Helical" evidence="13">
    <location>
        <begin position="276"/>
        <end position="298"/>
    </location>
</feature>
<comment type="caution">
    <text evidence="16">The sequence shown here is derived from an EMBL/GenBank/DDBJ whole genome shotgun (WGS) entry which is preliminary data.</text>
</comment>
<dbReference type="Pfam" id="PF18075">
    <property type="entry name" value="FtsX_ECD"/>
    <property type="match status" value="1"/>
</dbReference>
<dbReference type="PANTHER" id="PTHR47755:SF1">
    <property type="entry name" value="CELL DIVISION PROTEIN FTSX"/>
    <property type="match status" value="1"/>
</dbReference>
<evidence type="ECO:0000256" key="5">
    <source>
        <dbReference type="ARBA" id="ARBA00021907"/>
    </source>
</evidence>
<keyword evidence="10 12" id="KW-0472">Membrane</keyword>
<feature type="transmembrane region" description="Helical" evidence="13">
    <location>
        <begin position="21"/>
        <end position="41"/>
    </location>
</feature>
<dbReference type="PANTHER" id="PTHR47755">
    <property type="entry name" value="CELL DIVISION PROTEIN FTSX"/>
    <property type="match status" value="1"/>
</dbReference>
<evidence type="ECO:0000313" key="17">
    <source>
        <dbReference type="Proteomes" id="UP000078368"/>
    </source>
</evidence>
<sequence>MRLRFISTQTLKGLWSNRAMAVSVMLVTFVSLLFIGSASLLQKQIGVVRDQWLSDLEISVFMCPANSNKAGCADGEATDKQIAAIRKELTDGQLSKYVEKFRFETKGQALENYRKQMKGSGFEDGVTKEDMQVSFRIKLTDPSDYKKVTETLTGRPGVETVEDQSQQVDPLIRVLDRLSYVSAGLAVVMVVVALLLIPTTIRLSAMSRRDETEIMRYVGASNFFIELPFILEGAAAALIGSLLAVGGLWAAVVYFIQEWLSDTVTWIRQIQTSDLFVIAPWLVVGAVLVAASASWITLRRYAKV</sequence>
<keyword evidence="11 12" id="KW-0131">Cell cycle</keyword>
<feature type="transmembrane region" description="Helical" evidence="13">
    <location>
        <begin position="180"/>
        <end position="203"/>
    </location>
</feature>
<gene>
    <name evidence="16" type="ORF">A4H34_06225</name>
</gene>
<comment type="function">
    <text evidence="1">Part of the ABC transporter FtsEX involved in cellular division.</text>
</comment>
<dbReference type="OrthoDB" id="9812531at2"/>
<dbReference type="PIRSF" id="PIRSF003097">
    <property type="entry name" value="FtsX"/>
    <property type="match status" value="1"/>
</dbReference>
<name>A0A179B6F5_9ACTO</name>
<keyword evidence="7 12" id="KW-0132">Cell division</keyword>
<reference evidence="16 17" key="1">
    <citation type="submission" date="2016-04" db="EMBL/GenBank/DDBJ databases">
        <title>Peptidophaga gingivicola gen. nov., sp. nov., isolated from human subgingival plaque.</title>
        <authorList>
            <person name="Beall C.J."/>
            <person name="Mokrzan E.M."/>
            <person name="Griffen A.L."/>
            <person name="Leys E.J."/>
        </authorList>
    </citation>
    <scope>NUCLEOTIDE SEQUENCE [LARGE SCALE GENOMIC DNA]</scope>
    <source>
        <strain evidence="16 17">BA112</strain>
    </source>
</reference>
<evidence type="ECO:0000256" key="1">
    <source>
        <dbReference type="ARBA" id="ARBA00003552"/>
    </source>
</evidence>
<dbReference type="GO" id="GO:0005886">
    <property type="term" value="C:plasma membrane"/>
    <property type="evidence" value="ECO:0007669"/>
    <property type="project" value="UniProtKB-SubCell"/>
</dbReference>
<evidence type="ECO:0000256" key="11">
    <source>
        <dbReference type="ARBA" id="ARBA00023306"/>
    </source>
</evidence>
<dbReference type="GO" id="GO:0051301">
    <property type="term" value="P:cell division"/>
    <property type="evidence" value="ECO:0007669"/>
    <property type="project" value="UniProtKB-KW"/>
</dbReference>
<dbReference type="NCBIfam" id="NF038346">
    <property type="entry name" value="FtsX_actino"/>
    <property type="match status" value="1"/>
</dbReference>
<feature type="transmembrane region" description="Helical" evidence="13">
    <location>
        <begin position="223"/>
        <end position="256"/>
    </location>
</feature>
<dbReference type="InterPro" id="IPR003838">
    <property type="entry name" value="ABC3_permease_C"/>
</dbReference>
<evidence type="ECO:0000256" key="13">
    <source>
        <dbReference type="SAM" id="Phobius"/>
    </source>
</evidence>
<dbReference type="RefSeq" id="WP_009198996.1">
    <property type="nucleotide sequence ID" value="NZ_LVZK01000001.1"/>
</dbReference>
<evidence type="ECO:0000256" key="6">
    <source>
        <dbReference type="ARBA" id="ARBA00022475"/>
    </source>
</evidence>
<keyword evidence="8 13" id="KW-0812">Transmembrane</keyword>
<proteinExistence type="inferred from homology"/>
<evidence type="ECO:0000313" key="16">
    <source>
        <dbReference type="EMBL" id="OAP86711.1"/>
    </source>
</evidence>
<evidence type="ECO:0000256" key="8">
    <source>
        <dbReference type="ARBA" id="ARBA00022692"/>
    </source>
</evidence>
<comment type="subunit">
    <text evidence="4">Forms a membrane-associated complex with FtsE.</text>
</comment>
<evidence type="ECO:0000256" key="4">
    <source>
        <dbReference type="ARBA" id="ARBA00011160"/>
    </source>
</evidence>
<keyword evidence="17" id="KW-1185">Reference proteome</keyword>
<dbReference type="Gene3D" id="3.30.70.3040">
    <property type="match status" value="1"/>
</dbReference>
<keyword evidence="6 12" id="KW-1003">Cell membrane</keyword>
<protein>
    <recommendedName>
        <fullName evidence="5 12">Cell division protein FtsX</fullName>
    </recommendedName>
</protein>
<comment type="similarity">
    <text evidence="3 12">Belongs to the ABC-4 integral membrane protein family. FtsX subfamily.</text>
</comment>
<dbReference type="EMBL" id="LVZK01000001">
    <property type="protein sequence ID" value="OAP86711.1"/>
    <property type="molecule type" value="Genomic_DNA"/>
</dbReference>
<evidence type="ECO:0000256" key="3">
    <source>
        <dbReference type="ARBA" id="ARBA00007379"/>
    </source>
</evidence>
<evidence type="ECO:0000256" key="9">
    <source>
        <dbReference type="ARBA" id="ARBA00022989"/>
    </source>
</evidence>
<keyword evidence="9 13" id="KW-1133">Transmembrane helix</keyword>
<dbReference type="InterPro" id="IPR047929">
    <property type="entry name" value="FtsX_actino"/>
</dbReference>
<evidence type="ECO:0000256" key="12">
    <source>
        <dbReference type="PIRNR" id="PIRNR003097"/>
    </source>
</evidence>
<dbReference type="Proteomes" id="UP000078368">
    <property type="component" value="Unassembled WGS sequence"/>
</dbReference>
<evidence type="ECO:0000256" key="2">
    <source>
        <dbReference type="ARBA" id="ARBA00004651"/>
    </source>
</evidence>
<evidence type="ECO:0000256" key="7">
    <source>
        <dbReference type="ARBA" id="ARBA00022618"/>
    </source>
</evidence>
<evidence type="ECO:0000259" key="14">
    <source>
        <dbReference type="Pfam" id="PF02687"/>
    </source>
</evidence>
<dbReference type="InterPro" id="IPR040690">
    <property type="entry name" value="FtsX_ECD"/>
</dbReference>
<dbReference type="AlphaFoldDB" id="A0A179B6F5"/>
<organism evidence="16 17">
    <name type="scientific">Peptidiphaga gingivicola</name>
    <dbReference type="NCBI Taxonomy" id="2741497"/>
    <lineage>
        <taxon>Bacteria</taxon>
        <taxon>Bacillati</taxon>
        <taxon>Actinomycetota</taxon>
        <taxon>Actinomycetes</taxon>
        <taxon>Actinomycetales</taxon>
        <taxon>Actinomycetaceae</taxon>
        <taxon>Peptidiphaga</taxon>
    </lineage>
</organism>
<feature type="domain" description="ABC3 transporter permease C-terminal" evidence="14">
    <location>
        <begin position="185"/>
        <end position="303"/>
    </location>
</feature>
<dbReference type="Pfam" id="PF02687">
    <property type="entry name" value="FtsX"/>
    <property type="match status" value="1"/>
</dbReference>
<accession>A0A179B6F5</accession>
<dbReference type="InterPro" id="IPR004513">
    <property type="entry name" value="FtsX"/>
</dbReference>
<feature type="domain" description="FtsX extracellular" evidence="15">
    <location>
        <begin position="56"/>
        <end position="161"/>
    </location>
</feature>
<comment type="subcellular location">
    <subcellularLocation>
        <location evidence="2">Cell membrane</location>
        <topology evidence="2">Multi-pass membrane protein</topology>
    </subcellularLocation>
</comment>
<evidence type="ECO:0000256" key="10">
    <source>
        <dbReference type="ARBA" id="ARBA00023136"/>
    </source>
</evidence>
<dbReference type="STRING" id="1823756.A4H34_06225"/>
<evidence type="ECO:0000259" key="15">
    <source>
        <dbReference type="Pfam" id="PF18075"/>
    </source>
</evidence>